<evidence type="ECO:0000313" key="4">
    <source>
        <dbReference type="EMBL" id="ETO20859.1"/>
    </source>
</evidence>
<dbReference type="Pfam" id="PF00211">
    <property type="entry name" value="Guanylate_cyc"/>
    <property type="match status" value="1"/>
</dbReference>
<protein>
    <recommendedName>
        <fullName evidence="3">Guanylate cyclase domain-containing protein</fullName>
    </recommendedName>
</protein>
<dbReference type="OrthoDB" id="194468at2759"/>
<dbReference type="Gene3D" id="3.30.70.1230">
    <property type="entry name" value="Nucleotide cyclase"/>
    <property type="match status" value="2"/>
</dbReference>
<evidence type="ECO:0000256" key="2">
    <source>
        <dbReference type="SAM" id="Phobius"/>
    </source>
</evidence>
<keyword evidence="5" id="KW-1185">Reference proteome</keyword>
<evidence type="ECO:0000256" key="1">
    <source>
        <dbReference type="SAM" id="MobiDB-lite"/>
    </source>
</evidence>
<dbReference type="Proteomes" id="UP000023152">
    <property type="component" value="Unassembled WGS sequence"/>
</dbReference>
<organism evidence="4 5">
    <name type="scientific">Reticulomyxa filosa</name>
    <dbReference type="NCBI Taxonomy" id="46433"/>
    <lineage>
        <taxon>Eukaryota</taxon>
        <taxon>Sar</taxon>
        <taxon>Rhizaria</taxon>
        <taxon>Retaria</taxon>
        <taxon>Foraminifera</taxon>
        <taxon>Monothalamids</taxon>
        <taxon>Reticulomyxidae</taxon>
        <taxon>Reticulomyxa</taxon>
    </lineage>
</organism>
<feature type="region of interest" description="Disordered" evidence="1">
    <location>
        <begin position="1"/>
        <end position="20"/>
    </location>
</feature>
<keyword evidence="2" id="KW-0812">Transmembrane</keyword>
<dbReference type="GO" id="GO:0009190">
    <property type="term" value="P:cyclic nucleotide biosynthetic process"/>
    <property type="evidence" value="ECO:0007669"/>
    <property type="project" value="InterPro"/>
</dbReference>
<dbReference type="PANTHER" id="PTHR47455">
    <property type="entry name" value="ADENYLYL CYCLASE BETA"/>
    <property type="match status" value="1"/>
</dbReference>
<name>X6N535_RETFI</name>
<dbReference type="InterPro" id="IPR001054">
    <property type="entry name" value="A/G_cyclase"/>
</dbReference>
<dbReference type="PANTHER" id="PTHR47455:SF1">
    <property type="entry name" value="GUANYLATE CYCLASE DOMAIN-CONTAINING PROTEIN"/>
    <property type="match status" value="1"/>
</dbReference>
<dbReference type="PROSITE" id="PS50125">
    <property type="entry name" value="GUANYLATE_CYCLASE_2"/>
    <property type="match status" value="1"/>
</dbReference>
<keyword evidence="2" id="KW-0472">Membrane</keyword>
<dbReference type="CDD" id="cd07302">
    <property type="entry name" value="CHD"/>
    <property type="match status" value="1"/>
</dbReference>
<keyword evidence="2" id="KW-1133">Transmembrane helix</keyword>
<reference evidence="4 5" key="1">
    <citation type="journal article" date="2013" name="Curr. Biol.">
        <title>The Genome of the Foraminiferan Reticulomyxa filosa.</title>
        <authorList>
            <person name="Glockner G."/>
            <person name="Hulsmann N."/>
            <person name="Schleicher M."/>
            <person name="Noegel A.A."/>
            <person name="Eichinger L."/>
            <person name="Gallinger C."/>
            <person name="Pawlowski J."/>
            <person name="Sierra R."/>
            <person name="Euteneuer U."/>
            <person name="Pillet L."/>
            <person name="Moustafa A."/>
            <person name="Platzer M."/>
            <person name="Groth M."/>
            <person name="Szafranski K."/>
            <person name="Schliwa M."/>
        </authorList>
    </citation>
    <scope>NUCLEOTIDE SEQUENCE [LARGE SCALE GENOMIC DNA]</scope>
</reference>
<dbReference type="SUPFAM" id="SSF55073">
    <property type="entry name" value="Nucleotide cyclase"/>
    <property type="match status" value="1"/>
</dbReference>
<dbReference type="EMBL" id="ASPP01012182">
    <property type="protein sequence ID" value="ETO20859.1"/>
    <property type="molecule type" value="Genomic_DNA"/>
</dbReference>
<dbReference type="GO" id="GO:0035556">
    <property type="term" value="P:intracellular signal transduction"/>
    <property type="evidence" value="ECO:0007669"/>
    <property type="project" value="InterPro"/>
</dbReference>
<feature type="domain" description="Guanylate cyclase" evidence="3">
    <location>
        <begin position="197"/>
        <end position="384"/>
    </location>
</feature>
<feature type="transmembrane region" description="Helical" evidence="2">
    <location>
        <begin position="339"/>
        <end position="361"/>
    </location>
</feature>
<gene>
    <name evidence="4" type="ORF">RFI_16350</name>
</gene>
<sequence>MWPPPDEIIDNEEEQRKPERIEETLQRVIQCALDIQEKYGQMQLKGAGAKETDGNDSNDKDEIQPLRVKLGIGVGGTPLKKKKTLTKQQKLIDTNLTKGTCGLLVVGGVKNRCEYLVTGEAFAQAFGCEATCLPKQIVVSARVAQLMQHKFKMEPIEKTDNRLNANIINKTMNDTLAELLKSYIPSAVVPHLLMPSTLWAGELRQVTIMFLSLPFNSKKLQVLDSMLVKHINATIQTLQDMVYLYQGSLNKFLVDDKGSTVMAIFGLPPVAHVNDPERAVLTALELQVQLKKLFAGQYEEEVKKYEEDLAAYEKQSVGNPPAKPTNKTQAAIANKRQKFLFACLLLACIGITCGTVFLGLVGNAGSRREYSVLGDKVNLAARLMAKAKEKPDIYEYVLCDESVRDSCQSSSFFSFDDKGAPKLKGFEKPVPCFTPKLKSFEVESMNGLSEELLESGDSHLVSLLISAVEQMHKQGVGKIALRRRSWHGQ</sequence>
<comment type="caution">
    <text evidence="4">The sequence shown here is derived from an EMBL/GenBank/DDBJ whole genome shotgun (WGS) entry which is preliminary data.</text>
</comment>
<feature type="non-terminal residue" evidence="4">
    <location>
        <position position="489"/>
    </location>
</feature>
<evidence type="ECO:0000259" key="3">
    <source>
        <dbReference type="PROSITE" id="PS50125"/>
    </source>
</evidence>
<dbReference type="AlphaFoldDB" id="X6N535"/>
<evidence type="ECO:0000313" key="5">
    <source>
        <dbReference type="Proteomes" id="UP000023152"/>
    </source>
</evidence>
<dbReference type="InterPro" id="IPR029787">
    <property type="entry name" value="Nucleotide_cyclase"/>
</dbReference>
<accession>X6N535</accession>
<proteinExistence type="predicted"/>